<keyword evidence="2" id="KW-1185">Reference proteome</keyword>
<sequence length="184" mass="21084">MDEIVTNNTSFSKSKDATFLLRSQKLNAGIYFNPKQWKTVKADISPIAEYTFQDTTNQSYGVFVSEKAPIQTLKNLKDLIISNVQKRASFFRLISSEYRTLNGIKVLYLDYSANFQGMDFHYLANYYLTEEGYAGVFSYTFENLFLSSRINIEDLINGLVKTEKSKVTEVNNYTTPPPPITTKK</sequence>
<dbReference type="Proteomes" id="UP000187261">
    <property type="component" value="Unassembled WGS sequence"/>
</dbReference>
<accession>A0A1U7PZS9</accession>
<dbReference type="OrthoDB" id="6400696at2"/>
<dbReference type="EMBL" id="FTPU01000026">
    <property type="protein sequence ID" value="SIT97582.1"/>
    <property type="molecule type" value="Genomic_DNA"/>
</dbReference>
<evidence type="ECO:0000313" key="2">
    <source>
        <dbReference type="Proteomes" id="UP000187261"/>
    </source>
</evidence>
<organism evidence="1 2">
    <name type="scientific">Epilithonimonas bovis DSM 19482</name>
    <dbReference type="NCBI Taxonomy" id="1121284"/>
    <lineage>
        <taxon>Bacteria</taxon>
        <taxon>Pseudomonadati</taxon>
        <taxon>Bacteroidota</taxon>
        <taxon>Flavobacteriia</taxon>
        <taxon>Flavobacteriales</taxon>
        <taxon>Weeksellaceae</taxon>
        <taxon>Chryseobacterium group</taxon>
        <taxon>Epilithonimonas</taxon>
    </lineage>
</organism>
<dbReference type="AlphaFoldDB" id="A0A1U7PZS9"/>
<proteinExistence type="predicted"/>
<gene>
    <name evidence="1" type="ORF">SAMN05660493_02304</name>
</gene>
<evidence type="ECO:0000313" key="1">
    <source>
        <dbReference type="EMBL" id="SIT97582.1"/>
    </source>
</evidence>
<dbReference type="RefSeq" id="WP_076783735.1">
    <property type="nucleotide sequence ID" value="NZ_FTPU01000026.1"/>
</dbReference>
<dbReference type="STRING" id="1121284.SAMN05660493_02304"/>
<protein>
    <submittedName>
        <fullName evidence="1">Uncharacterized protein</fullName>
    </submittedName>
</protein>
<name>A0A1U7PZS9_9FLAO</name>
<reference evidence="2" key="1">
    <citation type="submission" date="2016-10" db="EMBL/GenBank/DDBJ databases">
        <authorList>
            <person name="Varghese N."/>
            <person name="Submissions S."/>
        </authorList>
    </citation>
    <scope>NUCLEOTIDE SEQUENCE [LARGE SCALE GENOMIC DNA]</scope>
    <source>
        <strain evidence="2">DSM 19482</strain>
    </source>
</reference>